<organism evidence="1">
    <name type="scientific">Hexamita inflata</name>
    <dbReference type="NCBI Taxonomy" id="28002"/>
    <lineage>
        <taxon>Eukaryota</taxon>
        <taxon>Metamonada</taxon>
        <taxon>Diplomonadida</taxon>
        <taxon>Hexamitidae</taxon>
        <taxon>Hexamitinae</taxon>
        <taxon>Hexamita</taxon>
    </lineage>
</organism>
<gene>
    <name evidence="1" type="ORF">HINF_LOCUS10052</name>
    <name evidence="2" type="ORF">HINF_LOCUS11169</name>
</gene>
<name>A0AA86TPX3_9EUKA</name>
<dbReference type="Proteomes" id="UP001642409">
    <property type="component" value="Unassembled WGS sequence"/>
</dbReference>
<evidence type="ECO:0000313" key="2">
    <source>
        <dbReference type="EMBL" id="CAL5990068.1"/>
    </source>
</evidence>
<dbReference type="EMBL" id="CAXDID020000024">
    <property type="protein sequence ID" value="CAL5990068.1"/>
    <property type="molecule type" value="Genomic_DNA"/>
</dbReference>
<dbReference type="AlphaFoldDB" id="A0AA86TPX3"/>
<accession>A0AA86TPX3</accession>
<evidence type="ECO:0000313" key="3">
    <source>
        <dbReference type="Proteomes" id="UP001642409"/>
    </source>
</evidence>
<evidence type="ECO:0000313" key="1">
    <source>
        <dbReference type="EMBL" id="CAI9922407.1"/>
    </source>
</evidence>
<keyword evidence="3" id="KW-1185">Reference proteome</keyword>
<reference evidence="1" key="1">
    <citation type="submission" date="2023-06" db="EMBL/GenBank/DDBJ databases">
        <authorList>
            <person name="Kurt Z."/>
        </authorList>
    </citation>
    <scope>NUCLEOTIDE SEQUENCE</scope>
</reference>
<protein>
    <submittedName>
        <fullName evidence="2">Hypothetical_protein</fullName>
    </submittedName>
</protein>
<proteinExistence type="predicted"/>
<sequence>MHVSVWNDNRDRDTKVQVHGPVHAFQRNFIPIFVLRSDYQRDQRVLFQRHRLLKLVYHLLHLSKWRSVILQQQSPVRVSQLSMLTIHRDWMQSRRLGTSQLSLRVYRRIQTYKRCPLWNSALRSITKEMLFCQRFVVINEHQFRRLNKLKFCLFKCFHIQYQRKRVGMWYRFILLLASCSLNEILIYRKYIQKQQCGSQQLQQLQYYMQSEFYSICFVVQQEYQKLRKYLRNKYSTKYSTIFLNLKHSQTENIISNFCFFGFVFVKNQFLNINQ</sequence>
<comment type="caution">
    <text evidence="1">The sequence shown here is derived from an EMBL/GenBank/DDBJ whole genome shotgun (WGS) entry which is preliminary data.</text>
</comment>
<dbReference type="EMBL" id="CATOUU010000248">
    <property type="protein sequence ID" value="CAI9922407.1"/>
    <property type="molecule type" value="Genomic_DNA"/>
</dbReference>
<reference evidence="2 3" key="2">
    <citation type="submission" date="2024-07" db="EMBL/GenBank/DDBJ databases">
        <authorList>
            <person name="Akdeniz Z."/>
        </authorList>
    </citation>
    <scope>NUCLEOTIDE SEQUENCE [LARGE SCALE GENOMIC DNA]</scope>
</reference>